<dbReference type="KEGG" id="paa:Paes_0032"/>
<dbReference type="RefSeq" id="WP_012504635.1">
    <property type="nucleotide sequence ID" value="NC_011059.1"/>
</dbReference>
<protein>
    <submittedName>
        <fullName evidence="1">Uncharacterized protein</fullName>
    </submittedName>
</protein>
<reference evidence="1" key="1">
    <citation type="submission" date="2008-06" db="EMBL/GenBank/DDBJ databases">
        <title>Complete sequence of chromosome of Prosthecochloris aestuarii DSM 271.</title>
        <authorList>
            <consortium name="US DOE Joint Genome Institute"/>
            <person name="Lucas S."/>
            <person name="Copeland A."/>
            <person name="Lapidus A."/>
            <person name="Glavina del Rio T."/>
            <person name="Dalin E."/>
            <person name="Tice H."/>
            <person name="Bruce D."/>
            <person name="Goodwin L."/>
            <person name="Pitluck S."/>
            <person name="Schmutz J."/>
            <person name="Larimer F."/>
            <person name="Land M."/>
            <person name="Hauser L."/>
            <person name="Kyrpides N."/>
            <person name="Anderson I."/>
            <person name="Liu Z."/>
            <person name="Li T."/>
            <person name="Zhao F."/>
            <person name="Overmann J."/>
            <person name="Bryant D.A."/>
            <person name="Richardson P."/>
        </authorList>
    </citation>
    <scope>NUCLEOTIDE SEQUENCE [LARGE SCALE GENOMIC DNA]</scope>
    <source>
        <strain evidence="1">DSM 271</strain>
    </source>
</reference>
<dbReference type="STRING" id="290512.Paes_0032"/>
<evidence type="ECO:0000313" key="1">
    <source>
        <dbReference type="EMBL" id="ACF45098.1"/>
    </source>
</evidence>
<dbReference type="Proteomes" id="UP000002725">
    <property type="component" value="Chromosome"/>
</dbReference>
<proteinExistence type="predicted"/>
<sequence length="123" mass="14073">MIDDVIRKVEAAIDASEHWQERGWPAVFGPRNVEVPNMKAAEELPKNAVYREEALNYWRQAELLGIDTAQAGRKALDALKDGRLDDADNALYLCQYLEKPFEGHAVTWIPLYESYRSSRNANH</sequence>
<evidence type="ECO:0000313" key="2">
    <source>
        <dbReference type="Proteomes" id="UP000002725"/>
    </source>
</evidence>
<organism evidence="1 2">
    <name type="scientific">Prosthecochloris aestuarii (strain DSM 271 / SK 413)</name>
    <dbReference type="NCBI Taxonomy" id="290512"/>
    <lineage>
        <taxon>Bacteria</taxon>
        <taxon>Pseudomonadati</taxon>
        <taxon>Chlorobiota</taxon>
        <taxon>Chlorobiia</taxon>
        <taxon>Chlorobiales</taxon>
        <taxon>Chlorobiaceae</taxon>
        <taxon>Prosthecochloris</taxon>
    </lineage>
</organism>
<dbReference type="EMBL" id="CP001108">
    <property type="protein sequence ID" value="ACF45098.1"/>
    <property type="molecule type" value="Genomic_DNA"/>
</dbReference>
<keyword evidence="2" id="KW-1185">Reference proteome</keyword>
<dbReference type="eggNOG" id="ENOG5033E8B">
    <property type="taxonomic scope" value="Bacteria"/>
</dbReference>
<name>B4S966_PROA2</name>
<gene>
    <name evidence="1" type="ordered locus">Paes_0032</name>
</gene>
<dbReference type="AlphaFoldDB" id="B4S966"/>
<dbReference type="HOGENOM" id="CLU_1990530_0_0_10"/>
<accession>B4S966</accession>